<dbReference type="Proteomes" id="UP000002975">
    <property type="component" value="Unassembled WGS sequence"/>
</dbReference>
<keyword evidence="2" id="KW-1185">Reference proteome</keyword>
<evidence type="ECO:0008006" key="3">
    <source>
        <dbReference type="Google" id="ProtNLM"/>
    </source>
</evidence>
<dbReference type="AlphaFoldDB" id="E5BDH6"/>
<evidence type="ECO:0000313" key="2">
    <source>
        <dbReference type="Proteomes" id="UP000002975"/>
    </source>
</evidence>
<dbReference type="BioCyc" id="FSP469605-HMP:GTSP-604-MONOMER"/>
<dbReference type="EMBL" id="GG657971">
    <property type="protein sequence ID" value="EFS21102.1"/>
    <property type="molecule type" value="Genomic_DNA"/>
</dbReference>
<proteinExistence type="predicted"/>
<dbReference type="OrthoDB" id="8907997at2"/>
<reference evidence="1 2" key="1">
    <citation type="submission" date="2009-02" db="EMBL/GenBank/DDBJ databases">
        <title>The Genome Sequence of Fusobacterium sp. 3_1_5R.</title>
        <authorList>
            <consortium name="The Broad Institute Genome Sequencing Platform"/>
            <person name="Ward D."/>
            <person name="Young S.K."/>
            <person name="Kodira C.D."/>
            <person name="Zeng Q."/>
            <person name="Koehrsen M."/>
            <person name="Alvarado L."/>
            <person name="Berlin A."/>
            <person name="Borenstein D."/>
            <person name="Chen Z."/>
            <person name="Engels R."/>
            <person name="Freedman E."/>
            <person name="Gellesch M."/>
            <person name="Goldberg J."/>
            <person name="Griggs A."/>
            <person name="Gujja S."/>
            <person name="Heiman D."/>
            <person name="Hepburn T."/>
            <person name="Howarth C."/>
            <person name="Jen D."/>
            <person name="Larson L."/>
            <person name="Lewis B."/>
            <person name="Mehta T."/>
            <person name="Park D."/>
            <person name="Pearson M."/>
            <person name="Roberts A."/>
            <person name="Saif S."/>
            <person name="Shea T."/>
            <person name="Shenoy N."/>
            <person name="Sisk P."/>
            <person name="Stolte C."/>
            <person name="Sykes S."/>
            <person name="Walk T."/>
            <person name="White J."/>
            <person name="Yandava C."/>
            <person name="Allen-Vercoe E."/>
            <person name="Strauss J."/>
            <person name="Ambrose C."/>
            <person name="Lander E."/>
            <person name="Nusbaum C."/>
            <person name="Galagan J."/>
            <person name="Birren B."/>
        </authorList>
    </citation>
    <scope>NUCLEOTIDE SEQUENCE [LARGE SCALE GENOMIC DNA]</scope>
    <source>
        <strain evidence="1 2">3_1_5R</strain>
    </source>
</reference>
<evidence type="ECO:0000313" key="1">
    <source>
        <dbReference type="EMBL" id="EFS21102.1"/>
    </source>
</evidence>
<accession>E5BDH6</accession>
<protein>
    <recommendedName>
        <fullName evidence="3">GxxExxY protein</fullName>
    </recommendedName>
</protein>
<organism evidence="1 2">
    <name type="scientific">Fusobacterium gonidiaformans 3-1-5R</name>
    <dbReference type="NCBI Taxonomy" id="469605"/>
    <lineage>
        <taxon>Bacteria</taxon>
        <taxon>Fusobacteriati</taxon>
        <taxon>Fusobacteriota</taxon>
        <taxon>Fusobacteriia</taxon>
        <taxon>Fusobacteriales</taxon>
        <taxon>Fusobacteriaceae</taxon>
        <taxon>Fusobacterium</taxon>
    </lineage>
</organism>
<dbReference type="HOGENOM" id="CLU_098218_1_0_0"/>
<name>E5BDH6_9FUSO</name>
<gene>
    <name evidence="1" type="ORF">FSBG_00599</name>
</gene>
<sequence length="159" mass="19212">MKNEIIIEKDLKSIIKIGLDLLYKRDIYLIRKKVSERAVVFKFGVYFSNLISLYYPKYDVDIEYNRSGDDPKRLISTEKLIIPDLIFHKRGCRGPNILFLEFKTYWNKNQEEDENKIKEVCNPEGKYKYQYGITVLLEKNRSEVKINFYHNNNWEEWNL</sequence>